<dbReference type="SMART" id="SM00230">
    <property type="entry name" value="CysPc"/>
    <property type="match status" value="1"/>
</dbReference>
<gene>
    <name evidence="8" type="ORF">NLS_LOCUS6779</name>
</gene>
<dbReference type="OMA" id="WKFFGEW"/>
<dbReference type="SUPFAM" id="SSF49758">
    <property type="entry name" value="Calpain large subunit, middle domain (domain III)"/>
    <property type="match status" value="1"/>
</dbReference>
<feature type="non-terminal residue" evidence="8">
    <location>
        <position position="1"/>
    </location>
</feature>
<dbReference type="PANTHER" id="PTHR10183">
    <property type="entry name" value="CALPAIN"/>
    <property type="match status" value="1"/>
</dbReference>
<evidence type="ECO:0000256" key="5">
    <source>
        <dbReference type="PIRSR" id="PIRSR622684-1"/>
    </source>
</evidence>
<dbReference type="PROSITE" id="PS50203">
    <property type="entry name" value="CALPAIN_CAT"/>
    <property type="match status" value="1"/>
</dbReference>
<sequence>GSACSDCHVDVAVMGKRYFHAQNYRRLKAECIRRKQLFVDVQFPPTNDSLFLKPANPEIDIIWKRPGLACSSAYASAPRVLRRPFQGSHHELYRATSIIPEIVDNPQLFVEGAAPNDVTQGILGNCWFVSACSALTHNQTLLQKVVPDATEQEWTDSNKYCGIFRFRFWRFDKWIEVVIDDLLPTQDGKLLFARSKSSNEFWSALLEKAFAKLYGCYENLVGGQLSDALEEISGGIAETINVQKELLMSDRTDSSRKLFHAIKKAFDQRALIVAAIAAKSKDEIEVTLECGLVKGHAYAVTAVRFVELNAESRSFSFFTTQERQMMIRLQNPWGEKEWNGPWSDGSLEWERVTEAEKKELGITVEEDGEFWMPWNEFTRYFTDFGVCQIFNTSLFDIGPKFYEWKFFGEWKSNGARQGALNDRAGGCINFAATFCCNPQYRFDIDVNNSEVKFALTQQLKNEGEKNCEPLVTVGMHLMRVEDNRAINPEITSDYSCSRSVYLHCQNLQQGRYILLPTTFAPFEFAKFLLRIYSERNIVPRELKQDVPGRGLCFRRKQYTHTLLSVVIRKQYEQEQLKVPRKDTTQNFLIELVEDRAIHDRILGVAHVVGSVDNDTRSVQYNIVAGNHPIATLSLIIQSYDDPMYL</sequence>
<dbReference type="SUPFAM" id="SSF54001">
    <property type="entry name" value="Cysteine proteinases"/>
    <property type="match status" value="1"/>
</dbReference>
<dbReference type="Gene3D" id="3.90.70.10">
    <property type="entry name" value="Cysteine proteinases"/>
    <property type="match status" value="1"/>
</dbReference>
<dbReference type="AlphaFoldDB" id="A0A3P6TMV0"/>
<dbReference type="OrthoDB" id="424753at2759"/>
<keyword evidence="2 6" id="KW-0645">Protease</keyword>
<dbReference type="PRINTS" id="PR00704">
    <property type="entry name" value="CALPAIN"/>
</dbReference>
<accession>A0A3P6TMV0</accession>
<dbReference type="InterPro" id="IPR022684">
    <property type="entry name" value="Calpain_cysteine_protease"/>
</dbReference>
<dbReference type="STRING" id="42156.A0A3P6TMV0"/>
<dbReference type="Pfam" id="PF00648">
    <property type="entry name" value="Peptidase_C2"/>
    <property type="match status" value="1"/>
</dbReference>
<evidence type="ECO:0000313" key="9">
    <source>
        <dbReference type="Proteomes" id="UP000277928"/>
    </source>
</evidence>
<dbReference type="Proteomes" id="UP000277928">
    <property type="component" value="Unassembled WGS sequence"/>
</dbReference>
<name>A0A3P6TMV0_LITSI</name>
<dbReference type="GO" id="GO:0004198">
    <property type="term" value="F:calcium-dependent cysteine-type endopeptidase activity"/>
    <property type="evidence" value="ECO:0007669"/>
    <property type="project" value="InterPro"/>
</dbReference>
<comment type="similarity">
    <text evidence="1">Belongs to the peptidase C2 family.</text>
</comment>
<dbReference type="InterPro" id="IPR038765">
    <property type="entry name" value="Papain-like_cys_pep_sf"/>
</dbReference>
<evidence type="ECO:0000256" key="4">
    <source>
        <dbReference type="ARBA" id="ARBA00022807"/>
    </source>
</evidence>
<evidence type="ECO:0000259" key="7">
    <source>
        <dbReference type="PROSITE" id="PS50203"/>
    </source>
</evidence>
<dbReference type="InterPro" id="IPR022683">
    <property type="entry name" value="Calpain_III"/>
</dbReference>
<dbReference type="GO" id="GO:0005737">
    <property type="term" value="C:cytoplasm"/>
    <property type="evidence" value="ECO:0007669"/>
    <property type="project" value="TreeGrafter"/>
</dbReference>
<feature type="domain" description="Calpain catalytic" evidence="7">
    <location>
        <begin position="37"/>
        <end position="390"/>
    </location>
</feature>
<dbReference type="Gene3D" id="2.60.120.380">
    <property type="match status" value="1"/>
</dbReference>
<dbReference type="SMART" id="SM00720">
    <property type="entry name" value="calpain_III"/>
    <property type="match status" value="1"/>
</dbReference>
<evidence type="ECO:0000256" key="1">
    <source>
        <dbReference type="ARBA" id="ARBA00007623"/>
    </source>
</evidence>
<evidence type="ECO:0000256" key="6">
    <source>
        <dbReference type="PROSITE-ProRule" id="PRU00239"/>
    </source>
</evidence>
<dbReference type="Pfam" id="PF01067">
    <property type="entry name" value="Calpain_III"/>
    <property type="match status" value="1"/>
</dbReference>
<protein>
    <recommendedName>
        <fullName evidence="7">Calpain catalytic domain-containing protein</fullName>
    </recommendedName>
</protein>
<dbReference type="PROSITE" id="PS00139">
    <property type="entry name" value="THIOL_PROTEASE_CYS"/>
    <property type="match status" value="1"/>
</dbReference>
<organism evidence="8 9">
    <name type="scientific">Litomosoides sigmodontis</name>
    <name type="common">Filarial nematode worm</name>
    <dbReference type="NCBI Taxonomy" id="42156"/>
    <lineage>
        <taxon>Eukaryota</taxon>
        <taxon>Metazoa</taxon>
        <taxon>Ecdysozoa</taxon>
        <taxon>Nematoda</taxon>
        <taxon>Chromadorea</taxon>
        <taxon>Rhabditida</taxon>
        <taxon>Spirurina</taxon>
        <taxon>Spiruromorpha</taxon>
        <taxon>Filarioidea</taxon>
        <taxon>Onchocercidae</taxon>
        <taxon>Litomosoides</taxon>
    </lineage>
</organism>
<proteinExistence type="inferred from homology"/>
<evidence type="ECO:0000256" key="2">
    <source>
        <dbReference type="ARBA" id="ARBA00022670"/>
    </source>
</evidence>
<keyword evidence="4 6" id="KW-0788">Thiol protease</keyword>
<evidence type="ECO:0000313" key="8">
    <source>
        <dbReference type="EMBL" id="VDK84709.1"/>
    </source>
</evidence>
<reference evidence="8 9" key="1">
    <citation type="submission" date="2018-08" db="EMBL/GenBank/DDBJ databases">
        <authorList>
            <person name="Laetsch R D."/>
            <person name="Stevens L."/>
            <person name="Kumar S."/>
            <person name="Blaxter L. M."/>
        </authorList>
    </citation>
    <scope>NUCLEOTIDE SEQUENCE [LARGE SCALE GENOMIC DNA]</scope>
</reference>
<feature type="active site" evidence="5 6">
    <location>
        <position position="126"/>
    </location>
</feature>
<dbReference type="InterPro" id="IPR000169">
    <property type="entry name" value="Pept_cys_AS"/>
</dbReference>
<keyword evidence="9" id="KW-1185">Reference proteome</keyword>
<evidence type="ECO:0000256" key="3">
    <source>
        <dbReference type="ARBA" id="ARBA00022801"/>
    </source>
</evidence>
<keyword evidence="3 6" id="KW-0378">Hydrolase</keyword>
<dbReference type="CDD" id="cd00044">
    <property type="entry name" value="CysPc"/>
    <property type="match status" value="1"/>
</dbReference>
<dbReference type="EMBL" id="UYRX01000629">
    <property type="protein sequence ID" value="VDK84709.1"/>
    <property type="molecule type" value="Genomic_DNA"/>
</dbReference>
<dbReference type="PANTHER" id="PTHR10183:SF379">
    <property type="entry name" value="CALPAIN-5"/>
    <property type="match status" value="1"/>
</dbReference>
<dbReference type="GO" id="GO:0006508">
    <property type="term" value="P:proteolysis"/>
    <property type="evidence" value="ECO:0007669"/>
    <property type="project" value="UniProtKB-KW"/>
</dbReference>
<dbReference type="InterPro" id="IPR001300">
    <property type="entry name" value="Peptidase_C2_calpain_cat"/>
</dbReference>
<dbReference type="InterPro" id="IPR036213">
    <property type="entry name" value="Calpain_III_sf"/>
</dbReference>
<feature type="active site" evidence="5 6">
    <location>
        <position position="296"/>
    </location>
</feature>
<dbReference type="InterPro" id="IPR022682">
    <property type="entry name" value="Calpain_domain_III"/>
</dbReference>
<feature type="active site" evidence="5 6">
    <location>
        <position position="331"/>
    </location>
</feature>
<dbReference type="FunFam" id="3.90.70.10:FF:000114">
    <property type="entry name" value="Calpain a"/>
    <property type="match status" value="1"/>
</dbReference>